<gene>
    <name evidence="2" type="ORF">T440DRAFT_115456</name>
</gene>
<sequence length="169" mass="19381">MRVFDFVGVKEAVDEVRDGLEERRAAVSKMETQKESETVVEGKEPEIERERLKRTVVADSEDEASDEDEDEDMLFDSNDTPILETTHPAPTPDLDHQQQHPLSSHPKLSHTDETTTKSQRQTKLLLINNLTQVLNPLLKKDYISGIYHTPPFHQPKRTNLTLKHPQHTP</sequence>
<feature type="region of interest" description="Disordered" evidence="1">
    <location>
        <begin position="25"/>
        <end position="120"/>
    </location>
</feature>
<dbReference type="OrthoDB" id="336321at2759"/>
<keyword evidence="3" id="KW-1185">Reference proteome</keyword>
<name>A0A6A7B3Q6_9PLEO</name>
<dbReference type="EMBL" id="MU006308">
    <property type="protein sequence ID" value="KAF2850156.1"/>
    <property type="molecule type" value="Genomic_DNA"/>
</dbReference>
<reference evidence="2" key="1">
    <citation type="submission" date="2020-01" db="EMBL/GenBank/DDBJ databases">
        <authorList>
            <consortium name="DOE Joint Genome Institute"/>
            <person name="Haridas S."/>
            <person name="Albert R."/>
            <person name="Binder M."/>
            <person name="Bloem J."/>
            <person name="Labutti K."/>
            <person name="Salamov A."/>
            <person name="Andreopoulos B."/>
            <person name="Baker S.E."/>
            <person name="Barry K."/>
            <person name="Bills G."/>
            <person name="Bluhm B.H."/>
            <person name="Cannon C."/>
            <person name="Castanera R."/>
            <person name="Culley D.E."/>
            <person name="Daum C."/>
            <person name="Ezra D."/>
            <person name="Gonzalez J.B."/>
            <person name="Henrissat B."/>
            <person name="Kuo A."/>
            <person name="Liang C."/>
            <person name="Lipzen A."/>
            <person name="Lutzoni F."/>
            <person name="Magnuson J."/>
            <person name="Mondo S."/>
            <person name="Nolan M."/>
            <person name="Ohm R."/>
            <person name="Pangilinan J."/>
            <person name="Park H.-J."/>
            <person name="Ramirez L."/>
            <person name="Alfaro M."/>
            <person name="Sun H."/>
            <person name="Tritt A."/>
            <person name="Yoshinaga Y."/>
            <person name="Zwiers L.-H."/>
            <person name="Turgeon B.G."/>
            <person name="Goodwin S.B."/>
            <person name="Spatafora J.W."/>
            <person name="Crous P.W."/>
            <person name="Grigoriev I.V."/>
        </authorList>
    </citation>
    <scope>NUCLEOTIDE SEQUENCE</scope>
    <source>
        <strain evidence="2">IPT5</strain>
    </source>
</reference>
<proteinExistence type="predicted"/>
<dbReference type="AlphaFoldDB" id="A0A6A7B3Q6"/>
<evidence type="ECO:0000313" key="2">
    <source>
        <dbReference type="EMBL" id="KAF2850156.1"/>
    </source>
</evidence>
<organism evidence="2 3">
    <name type="scientific">Plenodomus tracheiphilus IPT5</name>
    <dbReference type="NCBI Taxonomy" id="1408161"/>
    <lineage>
        <taxon>Eukaryota</taxon>
        <taxon>Fungi</taxon>
        <taxon>Dikarya</taxon>
        <taxon>Ascomycota</taxon>
        <taxon>Pezizomycotina</taxon>
        <taxon>Dothideomycetes</taxon>
        <taxon>Pleosporomycetidae</taxon>
        <taxon>Pleosporales</taxon>
        <taxon>Pleosporineae</taxon>
        <taxon>Leptosphaeriaceae</taxon>
        <taxon>Plenodomus</taxon>
    </lineage>
</organism>
<feature type="compositionally biased region" description="Acidic residues" evidence="1">
    <location>
        <begin position="59"/>
        <end position="74"/>
    </location>
</feature>
<evidence type="ECO:0000256" key="1">
    <source>
        <dbReference type="SAM" id="MobiDB-lite"/>
    </source>
</evidence>
<dbReference type="Proteomes" id="UP000799423">
    <property type="component" value="Unassembled WGS sequence"/>
</dbReference>
<evidence type="ECO:0000313" key="3">
    <source>
        <dbReference type="Proteomes" id="UP000799423"/>
    </source>
</evidence>
<feature type="region of interest" description="Disordered" evidence="1">
    <location>
        <begin position="149"/>
        <end position="169"/>
    </location>
</feature>
<feature type="compositionally biased region" description="Basic and acidic residues" evidence="1">
    <location>
        <begin position="25"/>
        <end position="53"/>
    </location>
</feature>
<accession>A0A6A7B3Q6</accession>
<protein>
    <submittedName>
        <fullName evidence="2">Uncharacterized protein</fullName>
    </submittedName>
</protein>